<evidence type="ECO:0000256" key="7">
    <source>
        <dbReference type="ARBA" id="ARBA00022833"/>
    </source>
</evidence>
<dbReference type="InterPro" id="IPR004198">
    <property type="entry name" value="Znf_C5HC2"/>
</dbReference>
<organism evidence="18 19">
    <name type="scientific">Ambispora leptoticha</name>
    <dbReference type="NCBI Taxonomy" id="144679"/>
    <lineage>
        <taxon>Eukaryota</taxon>
        <taxon>Fungi</taxon>
        <taxon>Fungi incertae sedis</taxon>
        <taxon>Mucoromycota</taxon>
        <taxon>Glomeromycotina</taxon>
        <taxon>Glomeromycetes</taxon>
        <taxon>Archaeosporales</taxon>
        <taxon>Ambisporaceae</taxon>
        <taxon>Ambispora</taxon>
    </lineage>
</organism>
<dbReference type="GO" id="GO:0034647">
    <property type="term" value="F:histone H3K4me/H3K4me2/H3K4me3 demethylase activity"/>
    <property type="evidence" value="ECO:0007669"/>
    <property type="project" value="UniProtKB-EC"/>
</dbReference>
<dbReference type="InterPro" id="IPR011011">
    <property type="entry name" value="Znf_FYVE_PHD"/>
</dbReference>
<comment type="similarity">
    <text evidence="3">Belongs to the JARID1 histone demethylase family.</text>
</comment>
<evidence type="ECO:0000256" key="8">
    <source>
        <dbReference type="ARBA" id="ARBA00023002"/>
    </source>
</evidence>
<dbReference type="SMART" id="SM01014">
    <property type="entry name" value="ARID"/>
    <property type="match status" value="1"/>
</dbReference>
<dbReference type="InterPro" id="IPR001606">
    <property type="entry name" value="ARID_dom"/>
</dbReference>
<dbReference type="InterPro" id="IPR019786">
    <property type="entry name" value="Zinc_finger_PHD-type_CS"/>
</dbReference>
<keyword evidence="7" id="KW-0862">Zinc</keyword>
<evidence type="ECO:0000256" key="9">
    <source>
        <dbReference type="ARBA" id="ARBA00023004"/>
    </source>
</evidence>
<evidence type="ECO:0000313" key="18">
    <source>
        <dbReference type="EMBL" id="CAG8488938.1"/>
    </source>
</evidence>
<evidence type="ECO:0000256" key="3">
    <source>
        <dbReference type="ARBA" id="ARBA00006801"/>
    </source>
</evidence>
<dbReference type="OrthoDB" id="1678912at2759"/>
<evidence type="ECO:0000256" key="6">
    <source>
        <dbReference type="ARBA" id="ARBA00022771"/>
    </source>
</evidence>
<dbReference type="Proteomes" id="UP000789508">
    <property type="component" value="Unassembled WGS sequence"/>
</dbReference>
<evidence type="ECO:0000259" key="15">
    <source>
        <dbReference type="PROSITE" id="PS51011"/>
    </source>
</evidence>
<dbReference type="InterPro" id="IPR036431">
    <property type="entry name" value="ARID_dom_sf"/>
</dbReference>
<keyword evidence="5" id="KW-0479">Metal-binding</keyword>
<dbReference type="Pfam" id="PF02373">
    <property type="entry name" value="JmjC"/>
    <property type="match status" value="1"/>
</dbReference>
<dbReference type="AlphaFoldDB" id="A0A9N8ZC80"/>
<evidence type="ECO:0000259" key="14">
    <source>
        <dbReference type="PROSITE" id="PS50016"/>
    </source>
</evidence>
<feature type="domain" description="PHD-type" evidence="14">
    <location>
        <begin position="247"/>
        <end position="299"/>
    </location>
</feature>
<dbReference type="GO" id="GO:0000785">
    <property type="term" value="C:chromatin"/>
    <property type="evidence" value="ECO:0007669"/>
    <property type="project" value="TreeGrafter"/>
</dbReference>
<dbReference type="PROSITE" id="PS51183">
    <property type="entry name" value="JMJN"/>
    <property type="match status" value="1"/>
</dbReference>
<gene>
    <name evidence="18" type="ORF">ALEPTO_LOCUS2877</name>
</gene>
<evidence type="ECO:0000256" key="10">
    <source>
        <dbReference type="ARBA" id="ARBA00023242"/>
    </source>
</evidence>
<reference evidence="18" key="1">
    <citation type="submission" date="2021-06" db="EMBL/GenBank/DDBJ databases">
        <authorList>
            <person name="Kallberg Y."/>
            <person name="Tangrot J."/>
            <person name="Rosling A."/>
        </authorList>
    </citation>
    <scope>NUCLEOTIDE SEQUENCE</scope>
    <source>
        <strain evidence="18">FL130A</strain>
    </source>
</reference>
<dbReference type="SUPFAM" id="SSF46774">
    <property type="entry name" value="ARID-like"/>
    <property type="match status" value="1"/>
</dbReference>
<dbReference type="GO" id="GO:0006355">
    <property type="term" value="P:regulation of DNA-templated transcription"/>
    <property type="evidence" value="ECO:0007669"/>
    <property type="project" value="TreeGrafter"/>
</dbReference>
<dbReference type="Gene3D" id="1.10.150.60">
    <property type="entry name" value="ARID DNA-binding domain"/>
    <property type="match status" value="1"/>
</dbReference>
<dbReference type="InterPro" id="IPR003349">
    <property type="entry name" value="JmjN"/>
</dbReference>
<dbReference type="Pfam" id="PF02928">
    <property type="entry name" value="zf-C5HC2"/>
    <property type="match status" value="1"/>
</dbReference>
<comment type="catalytic activity">
    <reaction evidence="11">
        <text>N(6),N(6),N(6)-trimethyl-L-lysyl(4)-[histone H3] + 3 2-oxoglutarate + 3 O2 = L-lysyl(4)-[histone H3] + 3 formaldehyde + 3 succinate + 3 CO2</text>
        <dbReference type="Rhea" id="RHEA:60208"/>
        <dbReference type="Rhea" id="RHEA-COMP:15537"/>
        <dbReference type="Rhea" id="RHEA-COMP:15547"/>
        <dbReference type="ChEBI" id="CHEBI:15379"/>
        <dbReference type="ChEBI" id="CHEBI:16526"/>
        <dbReference type="ChEBI" id="CHEBI:16810"/>
        <dbReference type="ChEBI" id="CHEBI:16842"/>
        <dbReference type="ChEBI" id="CHEBI:29969"/>
        <dbReference type="ChEBI" id="CHEBI:30031"/>
        <dbReference type="ChEBI" id="CHEBI:61961"/>
        <dbReference type="EC" id="1.14.11.67"/>
    </reaction>
</comment>
<comment type="cofactor">
    <cofactor evidence="1">
        <name>Fe(2+)</name>
        <dbReference type="ChEBI" id="CHEBI:29033"/>
    </cofactor>
</comment>
<keyword evidence="6 12" id="KW-0863">Zinc-finger</keyword>
<evidence type="ECO:0000256" key="2">
    <source>
        <dbReference type="ARBA" id="ARBA00004123"/>
    </source>
</evidence>
<dbReference type="PROSITE" id="PS51184">
    <property type="entry name" value="JMJC"/>
    <property type="match status" value="1"/>
</dbReference>
<dbReference type="PROSITE" id="PS50016">
    <property type="entry name" value="ZF_PHD_2"/>
    <property type="match status" value="2"/>
</dbReference>
<proteinExistence type="inferred from homology"/>
<evidence type="ECO:0000259" key="16">
    <source>
        <dbReference type="PROSITE" id="PS51183"/>
    </source>
</evidence>
<dbReference type="SMART" id="SM00558">
    <property type="entry name" value="JmjC"/>
    <property type="match status" value="1"/>
</dbReference>
<accession>A0A9N8ZC80</accession>
<comment type="caution">
    <text evidence="18">The sequence shown here is derived from an EMBL/GenBank/DDBJ whole genome shotgun (WGS) entry which is preliminary data.</text>
</comment>
<dbReference type="InterPro" id="IPR013083">
    <property type="entry name" value="Znf_RING/FYVE/PHD"/>
</dbReference>
<dbReference type="SMART" id="SM00501">
    <property type="entry name" value="BRIGHT"/>
    <property type="match status" value="1"/>
</dbReference>
<evidence type="ECO:0000256" key="12">
    <source>
        <dbReference type="PROSITE-ProRule" id="PRU00146"/>
    </source>
</evidence>
<evidence type="ECO:0000313" key="19">
    <source>
        <dbReference type="Proteomes" id="UP000789508"/>
    </source>
</evidence>
<dbReference type="SMART" id="SM00545">
    <property type="entry name" value="JmjN"/>
    <property type="match status" value="1"/>
</dbReference>
<dbReference type="InterPro" id="IPR048615">
    <property type="entry name" value="KDM5_C-hel"/>
</dbReference>
<evidence type="ECO:0000256" key="13">
    <source>
        <dbReference type="SAM" id="MobiDB-lite"/>
    </source>
</evidence>
<keyword evidence="10" id="KW-0539">Nucleus</keyword>
<dbReference type="Gene3D" id="3.30.40.10">
    <property type="entry name" value="Zinc/RING finger domain, C3HC4 (zinc finger)"/>
    <property type="match status" value="2"/>
</dbReference>
<dbReference type="Pfam" id="PF21323">
    <property type="entry name" value="KDM5_C-hel"/>
    <property type="match status" value="1"/>
</dbReference>
<feature type="domain" description="JmjN" evidence="16">
    <location>
        <begin position="57"/>
        <end position="98"/>
    </location>
</feature>
<keyword evidence="19" id="KW-1185">Reference proteome</keyword>
<feature type="domain" description="JmjC" evidence="17">
    <location>
        <begin position="386"/>
        <end position="552"/>
    </location>
</feature>
<dbReference type="Pfam" id="PF00628">
    <property type="entry name" value="PHD"/>
    <property type="match status" value="1"/>
</dbReference>
<dbReference type="SMART" id="SM00249">
    <property type="entry name" value="PHD"/>
    <property type="match status" value="2"/>
</dbReference>
<comment type="subcellular location">
    <subcellularLocation>
        <location evidence="2">Nucleus</location>
    </subcellularLocation>
</comment>
<dbReference type="GO" id="GO:0008270">
    <property type="term" value="F:zinc ion binding"/>
    <property type="evidence" value="ECO:0007669"/>
    <property type="project" value="UniProtKB-KW"/>
</dbReference>
<dbReference type="InterPro" id="IPR003347">
    <property type="entry name" value="JmjC_dom"/>
</dbReference>
<keyword evidence="8" id="KW-0560">Oxidoreductase</keyword>
<feature type="domain" description="ARID" evidence="15">
    <location>
        <begin position="122"/>
        <end position="217"/>
    </location>
</feature>
<evidence type="ECO:0000256" key="5">
    <source>
        <dbReference type="ARBA" id="ARBA00022723"/>
    </source>
</evidence>
<protein>
    <recommendedName>
        <fullName evidence="4">[histone H3]-trimethyl-L-lysine(4) demethylase</fullName>
        <ecNumber evidence="4">1.14.11.67</ecNumber>
    </recommendedName>
</protein>
<evidence type="ECO:0000259" key="17">
    <source>
        <dbReference type="PROSITE" id="PS51184"/>
    </source>
</evidence>
<dbReference type="EMBL" id="CAJVPS010000479">
    <property type="protein sequence ID" value="CAG8488938.1"/>
    <property type="molecule type" value="Genomic_DNA"/>
</dbReference>
<dbReference type="CDD" id="cd16100">
    <property type="entry name" value="ARID"/>
    <property type="match status" value="1"/>
</dbReference>
<dbReference type="PANTHER" id="PTHR10694">
    <property type="entry name" value="LYSINE-SPECIFIC DEMETHYLASE"/>
    <property type="match status" value="1"/>
</dbReference>
<dbReference type="Pfam" id="PF02375">
    <property type="entry name" value="JmjN"/>
    <property type="match status" value="1"/>
</dbReference>
<evidence type="ECO:0000256" key="11">
    <source>
        <dbReference type="ARBA" id="ARBA00048734"/>
    </source>
</evidence>
<dbReference type="InterPro" id="IPR019787">
    <property type="entry name" value="Znf_PHD-finger"/>
</dbReference>
<dbReference type="PROSITE" id="PS01359">
    <property type="entry name" value="ZF_PHD_1"/>
    <property type="match status" value="1"/>
</dbReference>
<dbReference type="GO" id="GO:0003677">
    <property type="term" value="F:DNA binding"/>
    <property type="evidence" value="ECO:0007669"/>
    <property type="project" value="InterPro"/>
</dbReference>
<dbReference type="InterPro" id="IPR001965">
    <property type="entry name" value="Znf_PHD"/>
</dbReference>
<dbReference type="PANTHER" id="PTHR10694:SF33">
    <property type="entry name" value="LYSINE-SPECIFIC DEMETHYLASE 5"/>
    <property type="match status" value="1"/>
</dbReference>
<evidence type="ECO:0000256" key="4">
    <source>
        <dbReference type="ARBA" id="ARBA00012902"/>
    </source>
</evidence>
<dbReference type="SUPFAM" id="SSF51197">
    <property type="entry name" value="Clavaminate synthase-like"/>
    <property type="match status" value="1"/>
</dbReference>
<feature type="region of interest" description="Disordered" evidence="13">
    <location>
        <begin position="220"/>
        <end position="240"/>
    </location>
</feature>
<feature type="compositionally biased region" description="Polar residues" evidence="13">
    <location>
        <begin position="220"/>
        <end position="230"/>
    </location>
</feature>
<evidence type="ECO:0000256" key="1">
    <source>
        <dbReference type="ARBA" id="ARBA00001954"/>
    </source>
</evidence>
<dbReference type="GO" id="GO:0005634">
    <property type="term" value="C:nucleus"/>
    <property type="evidence" value="ECO:0007669"/>
    <property type="project" value="UniProtKB-SubCell"/>
</dbReference>
<dbReference type="Gene3D" id="2.60.120.650">
    <property type="entry name" value="Cupin"/>
    <property type="match status" value="1"/>
</dbReference>
<sequence>MLKSATKTSAKIISSCNNNPKKINKGKSKVFELGSVKITSAYEDSPKRQRHFGLEEGKTFYPTHEEFQNPFEYFEKIRPDAETWGIIKVIPPKEWKPNFTLDAEAFRFKTRVQRVNTMQGETRLRLNYFEQLQKFHAMFGKSLSKLPHLDRAPIDLYLLAKSVRNRSGPQRVSQLKQWAQVARDIKPSGYSKRCTSASKTLKDCFYDYVHPFEYYTQNAKNSSKTNGSNTEDMDIDDNQGTSTPVNQNICGECGQEIYREQLAYLCQGDCEKPFHRKCLHLLNEITRGSNFYCPNCIVSIGSDFGFGEGSEYSLAEFQKKADNFKANYLQKHPPEGETNIEDHIEAEFWRLAQSIEENMDVEYGADINAMDYGSAFPDPELHPLDPYSKHPWNLRNLPRHHGSLLHLIQPEIPGMMVPWLYVGMAFSAFCWHVEDHYTYSINYMHFGETKTWYGIPSSSADRFEEVAQTLVPEFFEKQPDLLNQLTTILSPSKLVKAGVKVVAIDQRPNQFVVTYPRAYHAGFNHGFNMNEAVNFALPDWVPYGQDSINYYKTIARPPVFSHERLLLEHALRNYNNPRIALWLKEPVEEICNREIQMRHKIRRELRLKEPVYEIFDRDDPHITCVACKQYCALSQVASYCKPAVVCLEHAKEHYQEVCSCGKGCQYLRIRYLDEHLNSLVGALNQTQNNTRDWMENYCTYFKETENPKLADLQKLWRQAKSLQMPINLDYLENFIDKSIDWTERTQMYSQIINEHLMPYSQRPPEFKIAEFLRRWERRLDDENTTGRDNNEDAEEDEEYIYDGEDQGDEGKRYCFCRNMDGESFMILCERCGTWYHGECVNAKPGTVSTKKKDKWYCDMCQPWEERNIIEEVLKQAELGETMNFTPLFSREFTKIITKIKNWLTVRNAALSGESIFDDKTTKRKLYGMGLMWAIPKKAAEKTSKTNPMKRKRDVCGE</sequence>
<feature type="domain" description="PHD-type" evidence="14">
    <location>
        <begin position="811"/>
        <end position="863"/>
    </location>
</feature>
<dbReference type="SUPFAM" id="SSF57903">
    <property type="entry name" value="FYVE/PHD zinc finger"/>
    <property type="match status" value="2"/>
</dbReference>
<dbReference type="PROSITE" id="PS51011">
    <property type="entry name" value="ARID"/>
    <property type="match status" value="1"/>
</dbReference>
<keyword evidence="9" id="KW-0408">Iron</keyword>
<dbReference type="EC" id="1.14.11.67" evidence="4"/>
<dbReference type="Pfam" id="PF01388">
    <property type="entry name" value="ARID"/>
    <property type="match status" value="1"/>
</dbReference>
<name>A0A9N8ZC80_9GLOM</name>